<dbReference type="Proteomes" id="UP000276568">
    <property type="component" value="Unassembled WGS sequence"/>
</dbReference>
<dbReference type="GO" id="GO:0005886">
    <property type="term" value="C:plasma membrane"/>
    <property type="evidence" value="ECO:0007669"/>
    <property type="project" value="UniProtKB-SubCell"/>
</dbReference>
<dbReference type="AlphaFoldDB" id="A0A3N0I2A2"/>
<feature type="transmembrane region" description="Helical" evidence="7">
    <location>
        <begin position="57"/>
        <end position="80"/>
    </location>
</feature>
<dbReference type="PANTHER" id="PTHR30106">
    <property type="entry name" value="INNER MEMBRANE PROTEIN YEIH-RELATED"/>
    <property type="match status" value="1"/>
</dbReference>
<evidence type="ECO:0000256" key="6">
    <source>
        <dbReference type="ARBA" id="ARBA00023136"/>
    </source>
</evidence>
<evidence type="ECO:0000256" key="7">
    <source>
        <dbReference type="SAM" id="Phobius"/>
    </source>
</evidence>
<comment type="subcellular location">
    <subcellularLocation>
        <location evidence="1">Cell membrane</location>
        <topology evidence="1">Multi-pass membrane protein</topology>
    </subcellularLocation>
</comment>
<feature type="transmembrane region" description="Helical" evidence="7">
    <location>
        <begin position="86"/>
        <end position="104"/>
    </location>
</feature>
<dbReference type="EMBL" id="RJQC01000001">
    <property type="protein sequence ID" value="RNM31134.1"/>
    <property type="molecule type" value="Genomic_DNA"/>
</dbReference>
<dbReference type="RefSeq" id="WP_128519314.1">
    <property type="nucleotide sequence ID" value="NZ_RJQC01000001.1"/>
</dbReference>
<evidence type="ECO:0000256" key="1">
    <source>
        <dbReference type="ARBA" id="ARBA00004651"/>
    </source>
</evidence>
<feature type="transmembrane region" description="Helical" evidence="7">
    <location>
        <begin position="314"/>
        <end position="335"/>
    </location>
</feature>
<proteinExistence type="inferred from homology"/>
<name>A0A3N0I2A2_9FIRM</name>
<feature type="transmembrane region" description="Helical" evidence="7">
    <location>
        <begin position="7"/>
        <end position="22"/>
    </location>
</feature>
<protein>
    <submittedName>
        <fullName evidence="8">YeiH family putative sulfate export transporter</fullName>
    </submittedName>
</protein>
<keyword evidence="3" id="KW-1003">Cell membrane</keyword>
<reference evidence="8 9" key="1">
    <citation type="submission" date="2018-11" db="EMBL/GenBank/DDBJ databases">
        <title>Clostridium sp. nov., a member of the family Erysipelotrichaceae isolated from pig faeces.</title>
        <authorList>
            <person name="Chang Y.-H."/>
        </authorList>
    </citation>
    <scope>NUCLEOTIDE SEQUENCE [LARGE SCALE GENOMIC DNA]</scope>
    <source>
        <strain evidence="8 9">YH-panp20</strain>
    </source>
</reference>
<accession>A0A3N0I2A2</accession>
<dbReference type="InterPro" id="IPR018383">
    <property type="entry name" value="UPF0324_pro"/>
</dbReference>
<dbReference type="PANTHER" id="PTHR30106:SF1">
    <property type="entry name" value="UPF0324 MEMBRANE PROTEIN FN0533"/>
    <property type="match status" value="1"/>
</dbReference>
<feature type="transmembrane region" description="Helical" evidence="7">
    <location>
        <begin position="116"/>
        <end position="138"/>
    </location>
</feature>
<feature type="transmembrane region" description="Helical" evidence="7">
    <location>
        <begin position="251"/>
        <end position="273"/>
    </location>
</feature>
<keyword evidence="5 7" id="KW-1133">Transmembrane helix</keyword>
<evidence type="ECO:0000256" key="3">
    <source>
        <dbReference type="ARBA" id="ARBA00022475"/>
    </source>
</evidence>
<keyword evidence="6 7" id="KW-0472">Membrane</keyword>
<evidence type="ECO:0000256" key="2">
    <source>
        <dbReference type="ARBA" id="ARBA00007977"/>
    </source>
</evidence>
<dbReference type="Pfam" id="PF03601">
    <property type="entry name" value="Cons_hypoth698"/>
    <property type="match status" value="1"/>
</dbReference>
<evidence type="ECO:0000256" key="5">
    <source>
        <dbReference type="ARBA" id="ARBA00022989"/>
    </source>
</evidence>
<feature type="transmembrane region" description="Helical" evidence="7">
    <location>
        <begin position="144"/>
        <end position="165"/>
    </location>
</feature>
<evidence type="ECO:0000256" key="4">
    <source>
        <dbReference type="ARBA" id="ARBA00022692"/>
    </source>
</evidence>
<organism evidence="8 9">
    <name type="scientific">Absicoccus porci</name>
    <dbReference type="NCBI Taxonomy" id="2486576"/>
    <lineage>
        <taxon>Bacteria</taxon>
        <taxon>Bacillati</taxon>
        <taxon>Bacillota</taxon>
        <taxon>Erysipelotrichia</taxon>
        <taxon>Erysipelotrichales</taxon>
        <taxon>Erysipelotrichaceae</taxon>
        <taxon>Absicoccus</taxon>
    </lineage>
</organism>
<evidence type="ECO:0000313" key="9">
    <source>
        <dbReference type="Proteomes" id="UP000276568"/>
    </source>
</evidence>
<evidence type="ECO:0000313" key="8">
    <source>
        <dbReference type="EMBL" id="RNM31134.1"/>
    </source>
</evidence>
<dbReference type="OrthoDB" id="9811391at2"/>
<comment type="similarity">
    <text evidence="2">Belongs to the UPF0324 family.</text>
</comment>
<sequence>MKKQKYGVLLCLVIAIPSWIIGMHFPVIGGAVIGILAGMLITMFWKDKGKAQSGISWTAKYVLQAAVVLLGFGMDLGVIAQTGRQSLPIIVCTISTSLGIAWLLHKKMHISGNIATLVGVGSSICGGSAIAATAPVVGADDEEVAQAISVIFFFNVMAAIFFPLLGQALGFHTTSGEAFGIFAGTAINDTSSVTAAAATWDSMWHLGSATLDKAVTVKLTRTLAIIPITLVLAAKQSGAKNKGEGFRFRKVFPLFILYFILAAIFTTICVHAGVQAEVFMPLKTISKFFIVMAMVAIGLNSDIVKLIRTGGKPLLIGASCWVGITLVSLAMQHMMNIW</sequence>
<keyword evidence="4 7" id="KW-0812">Transmembrane</keyword>
<gene>
    <name evidence="8" type="ORF">EDX97_00740</name>
</gene>
<comment type="caution">
    <text evidence="8">The sequence shown here is derived from an EMBL/GenBank/DDBJ whole genome shotgun (WGS) entry which is preliminary data.</text>
</comment>
<keyword evidence="9" id="KW-1185">Reference proteome</keyword>
<feature type="transmembrane region" description="Helical" evidence="7">
    <location>
        <begin position="285"/>
        <end position="307"/>
    </location>
</feature>